<sequence length="136" mass="14316">MKDVKLTIQVQEQHRMFQASILHSILHSIPTLGKNTANSHLQQNLTDFASAPPPLSDLAPSSDTYSPPSLPQAPELAVASDVASANVKTEESNEASSGGMSSGKKAGIAIGVIGAVCIVGFGGMLYKKRQYNIIII</sequence>
<protein>
    <submittedName>
        <fullName evidence="1">Uncharacterized protein</fullName>
    </submittedName>
</protein>
<proteinExistence type="predicted"/>
<evidence type="ECO:0000313" key="1">
    <source>
        <dbReference type="EMBL" id="KAI3666845.1"/>
    </source>
</evidence>
<dbReference type="EMBL" id="CM042063">
    <property type="protein sequence ID" value="KAI3666845.1"/>
    <property type="molecule type" value="Genomic_DNA"/>
</dbReference>
<gene>
    <name evidence="1" type="ORF">L6452_41883</name>
</gene>
<dbReference type="Proteomes" id="UP001055879">
    <property type="component" value="Linkage Group LG17"/>
</dbReference>
<comment type="caution">
    <text evidence="1">The sequence shown here is derived from an EMBL/GenBank/DDBJ whole genome shotgun (WGS) entry which is preliminary data.</text>
</comment>
<reference evidence="2" key="1">
    <citation type="journal article" date="2022" name="Mol. Ecol. Resour.">
        <title>The genomes of chicory, endive, great burdock and yacon provide insights into Asteraceae palaeo-polyploidization history and plant inulin production.</title>
        <authorList>
            <person name="Fan W."/>
            <person name="Wang S."/>
            <person name="Wang H."/>
            <person name="Wang A."/>
            <person name="Jiang F."/>
            <person name="Liu H."/>
            <person name="Zhao H."/>
            <person name="Xu D."/>
            <person name="Zhang Y."/>
        </authorList>
    </citation>
    <scope>NUCLEOTIDE SEQUENCE [LARGE SCALE GENOMIC DNA]</scope>
    <source>
        <strain evidence="2">cv. Niubang</strain>
    </source>
</reference>
<accession>A0ACB8XGA4</accession>
<keyword evidence="2" id="KW-1185">Reference proteome</keyword>
<reference evidence="1 2" key="2">
    <citation type="journal article" date="2022" name="Mol. Ecol. Resour.">
        <title>The genomes of chicory, endive, great burdock and yacon provide insights into Asteraceae paleo-polyploidization history and plant inulin production.</title>
        <authorList>
            <person name="Fan W."/>
            <person name="Wang S."/>
            <person name="Wang H."/>
            <person name="Wang A."/>
            <person name="Jiang F."/>
            <person name="Liu H."/>
            <person name="Zhao H."/>
            <person name="Xu D."/>
            <person name="Zhang Y."/>
        </authorList>
    </citation>
    <scope>NUCLEOTIDE SEQUENCE [LARGE SCALE GENOMIC DNA]</scope>
    <source>
        <strain evidence="2">cv. Niubang</strain>
    </source>
</reference>
<name>A0ACB8XGA4_ARCLA</name>
<organism evidence="1 2">
    <name type="scientific">Arctium lappa</name>
    <name type="common">Greater burdock</name>
    <name type="synonym">Lappa major</name>
    <dbReference type="NCBI Taxonomy" id="4217"/>
    <lineage>
        <taxon>Eukaryota</taxon>
        <taxon>Viridiplantae</taxon>
        <taxon>Streptophyta</taxon>
        <taxon>Embryophyta</taxon>
        <taxon>Tracheophyta</taxon>
        <taxon>Spermatophyta</taxon>
        <taxon>Magnoliopsida</taxon>
        <taxon>eudicotyledons</taxon>
        <taxon>Gunneridae</taxon>
        <taxon>Pentapetalae</taxon>
        <taxon>asterids</taxon>
        <taxon>campanulids</taxon>
        <taxon>Asterales</taxon>
        <taxon>Asteraceae</taxon>
        <taxon>Carduoideae</taxon>
        <taxon>Cardueae</taxon>
        <taxon>Arctiinae</taxon>
        <taxon>Arctium</taxon>
    </lineage>
</organism>
<evidence type="ECO:0000313" key="2">
    <source>
        <dbReference type="Proteomes" id="UP001055879"/>
    </source>
</evidence>